<reference evidence="2" key="1">
    <citation type="journal article" date="2023" name="Nat. Plants">
        <title>Single-cell RNA sequencing provides a high-resolution roadmap for understanding the multicellular compartmentation of specialized metabolism.</title>
        <authorList>
            <person name="Sun S."/>
            <person name="Shen X."/>
            <person name="Li Y."/>
            <person name="Li Y."/>
            <person name="Wang S."/>
            <person name="Li R."/>
            <person name="Zhang H."/>
            <person name="Shen G."/>
            <person name="Guo B."/>
            <person name="Wei J."/>
            <person name="Xu J."/>
            <person name="St-Pierre B."/>
            <person name="Chen S."/>
            <person name="Sun C."/>
        </authorList>
    </citation>
    <scope>NUCLEOTIDE SEQUENCE [LARGE SCALE GENOMIC DNA]</scope>
</reference>
<dbReference type="EMBL" id="CM044704">
    <property type="protein sequence ID" value="KAI5665486.1"/>
    <property type="molecule type" value="Genomic_DNA"/>
</dbReference>
<sequence>MMTTEDGVLQNQPAIGEKVEMEDKELLATASGMTTEKHFQVEDNKVEIPSGKPYETTETSSEVESTKEYIAGNLGPGVVKNFSEPTLCEVAGEKSSSSSQHEASRKEEDFQHQEVEVTTKEAVLPGIEQNADEEPRDLNGDEAESTVREETSLDYQEPISAFTRAKDLSPQAEKENPQDDQMMANYANRENETTGEIENLSDFSINVPTETECVSSHSEAIGKNSQDTEIPPHIVILEHETTGNVSIKTESSKEHGEAIKGNPKHVEELLHSINTEGETTKGVEISSDLAENVFTEIECGNDHSEVIEGTSEDSKIRPHDAILEVLTTEKVGFSGCTKSVSKDTEWGSDPCDLKKANMQDIEMLSHSVEAEDEIIEKAGSLSGLARSVSPAAGGSINMEATKEEISKNVEIPGNSLLTPTVKDTSIREPEPQETNHEVKQIDSKAEEVLELKMSDIGKEDASISSSTDLQTATHAEQPCSSLVNALTEDTLLKDAGSEKVEELEEDSGTTFENKDRDTEDTCYTEPASGKEVSDMVPIVIQENQAELENPNKLLEEVKATSTREPEPQETNHEVKQIDSQIEEGLELKISDIGKENASNSSGTDFQNASDAEQPSSALVKALTEDTLLKDAGSEKVQQLEADSGTTLGNEDRDKEDTCYAEPASGKEVSDMVPIVTQEKPAELENPNKFLEEVKGTSTWEPEPQETNHEVKQTESQVEEILVLKMSDIGKENASISSSIDFQNAPDAEQPSSTLVNALTEDTLLKDAGSEKVQELEADSGTTFENEERDKEETCYTEPASSKEVSDMVPIVIQENQAELEYPNKFLEEVKGTSTWEPEPQETSHEVKQIDSPVEEVLELKMSDIDKENASLSSSTDFQNAHDAEKPSSSLINALTEDTSLKDADSEKVEEPETDSGTTFEKEDRDTEDTCYTEPATGNEVSDMVPIITQENQAELENPNKLLKEVKDTSTREPEPQETNHEVEQIDSQVEEVLELKMSDIGKKSASISSSTDFQNAPNAEQPSSSLVNALTEDTLLKDADSEKVEEPEADSGTTFEKEDRDTEDTSYTEPATGKEVPDTVPIITQENQPELENPNKLLEEVKGTSTREPEPQETNHEVKLIDSQEEEVLELKMSDNDKENASISSITDFQNAPEAEQPSSALVNALTEDKLLKDEGSEKVQELVADSGTTFENEDRNKEDTCYTEGKVSDTVPIVTQESQPELENPNKLLEEVKGTSTREPEPQETNHEVKLIDSQEQEVLELKMSDIDKENASISSITDFQNAPEAEQPSSALVNASTEDKLLKDEGSEKVQELVADSGTTFENEDRDKEDTCYTEGEEVSDTVPIVTQESQAELENPNKLLEEVKGTSTWEPEPQETNHEVKQIDSQVEEVLELKMSDIDKENASISSSMDFQNAPHAEKPSSSLVNALTEDTLLEDAGSEKVQEIEADSGTTFENEDRDKEDTCYTEPASGKEVSDMVPIVTQENRVELENPVKFLEEGKGTSTWEAEPQETNHEVKQIDSEVEEVLELKMSDIGKENASISSSTDFQNAPHAEQPCSSLVNAFTEDTVLKDAGLEKVQELEADSGTTFEKEDRDIQENQAELENSNKFQEEVIIIKSTETTMDDAKEGPASSYNDSEMKREGTLQKQNQEQVLAILAGENREDNVVEDLSAGKDKTECPKGEADYVNDDQDIRGNDSEEAVVELNGQIGVEEVNKDTFYEDEKRETHMIDKEKVATENSVEAAAVKENKSDHDVEIEAENPETGDGNKAEAVYSSDDEEIKGSDSKKGARKLKEDQVAEKEAHMHDKVEVHDTRALDKEKLSIEYLAESPVVEENKFVNKATNPEAHDVKGEAFYISNDEESKGNDATEGTPEQKEDLTPKQKEDLTVAEEAYNGTCSKDEEKEMQIIEKEEVATEYLLESSVAEDDKSDHGIKTEATDPDTDDFHKEQADQINDTEEIKKNDPEKVGPNPQDDQIEAKELMQVHKDKCINNEEKEKQLIDKEEETNPEASGALKGQTVYSNIDDEIKVNDSEGGVQELQDGQILAEEAQKDTFRMDKEKEIEVIDKEEVATEYFIEPSVVEENKPDHEVKTEVPDPEADNVHKGKAHHLNNDEEIKCSESEKVEPEPKDQIIAEEVCEDIFSKDEEEETLLIDKEVVTEYLVESSVAEKQKSNHEIKMEATNPEAVDIHESAENRDTVEDKKTENDSQDSVSENTLAEDNIINQIPSQERTEEEFGAEHEFATFSAEEMKKEDNCEESQKGELERETKDLDVEGTTGNDEGEKETEKHEGNSDTVDTKGLTEGLPTSEYQELAENSSTMLDISEERNEKMLNTKESIEIRPVQGSSKQEAQGDVIEPVKETKDLETESTTQNDEATHSAQESEKLMVKQEENADAAVTDNLAEELPPREHPEPAETSSAVPDTSGKSNEKTLETTESIQISSVEGSLKQEELDFIEPEKETKDLDIEGRTQIDEATHSAEEGEENTVKHDGNADVKDVACIDRLAEGWPPREHLELPETSSAVPEITENLKEKILDSTEPTEVRQVGGSLKHEEWKVVEPEKETKDLDLECTTQEYEATHSAQDGEKETVEHDANAAGINSLAEGLPPTEHQQLAKNSSSVPEISEKRKEKMLDAMESIEGSLKPQEWGSLEAEIESKDSNLEGTIQIDAVTNATHDDEVETVKHEENADTTGSKRLAEGLPPREYLALAENSSQVPQISEESNEKLEATELREIRPVEGSLKQEKLEVMDPEKEIKALDTERTTQNDEDAHSAQEGDKETITHEGHGDAQDTDVLAEGSPSRDQELAENFSTVPQKSEKIKEDVLDSVESKERTVEGSFRQEEWDIIEPEEETKDADIEGVTQKDEATNSSQDGEMQMVEHEELADVTGNTASSVQKAEELPPRELKEIAESSSTVSEVAEKTSDSTDIEATGETNVVKNQEVSSFEQKEEMKVLAEEETEDDNSRRIPVPDVQNDICKTLLRDEDDITTEKTFFHDTLQQNAQDPAILPQHEQNPTAEASKATDESLEIFEGSSITMEAILAAEPTEDIEVQKPNVGKEGLTNDNSRSSSENLSPDKQVYQTEAADQVYQTEDSENNQTSSIGEKLSNLPSEDATQVLTEAERADEHEKMTQKIKGGKTLEDNLKSSQEELQFENITCQIGEIKNSNKTTDEASLTEVINQEIVPTNLAVEANDTQLHPSQDPVEATSNEIEKTEILATATDNIQEGRSFSITQKPAEEQKERSGKLANVTALAYQAPLEAIKIDEPDREADNLPDDVKSNSIIRQENDESRLEELHVEDSHEKISAQVLQEQPTTEEREKGNCSSIAERSDLNSNGAAGKTMTVGEIRTVKANDSDDVEECSSNPIEKQHDNKHEDLEVVEANLASNQSHHAAVKEISSVTLSEEGNQICSSIENRRDHSATINECIMNDNSNTAINTLEEEFLQKEGKTTLSEHTESGSFSVAKSSDPDAKAAGTEIPPSTRISECIDNLKTASGTNLEEEFLEKEGQNISKSDYKENSNEAIKQEGEGTAAPELETKEYISAIESSPPSTAEREMEHSLPEKLKDEENLHSVCINDGENTVITSLSHTLSNEFEDAEELAPEKIPAAVPKGECSEEIFKTEETDTSEKKLQTATDEKGDENILIDKSNEIKETKSNGHSSKEFHEEKGGSEDSCYGSPDSEISQNTKEADALEPEIHPRSRTVEKTKSIEITCESAKMPSEDEKVGEPCQDSIIKEKDAGNIRETTRISELQDKDSNSHSGNMNTETKILNEKVGNSEVLSPEIDKESHVQENKARKDSKLNSTSTYAAPPEDNATNTLSLLESETPHYSPNESTCNIGKDTGDLNLEKQEDNAEKAGALFAESSELEQINTTEKREQNQHITETVSTEEVNTKAPGKSLEDEEKEQKVEEQVQFSTQTSDIKLYEKDSLIRKGENADRAFHNKDENYHDEYLKQELSIEELQVEKEELQHANVVSHLIPEPEVKDAPREEILPKAKSRENQDQFNDAYPDMISDLEIQENPVMDTRTKHSTGDDKLQPMLQSPVDKIFQPEIEMLEPADASKAVREKGAEYLESVKVIDDCQYTAGKSGSAILVESSQHDLQQPKQQDVREAPDQKVEVENFQAVGENQEAPKVKPEEEPHGKEKATSEGATLGSMPRETSALSDLLQAAKKDNSPMANDFTAKNEPHIQKEGMKGVKTEVAEYEEPKTDDEGEGDEHKTTDSAYDSPVTVENPGDIDTKAAHKKSHHNILSGVGSKVKHSIAKVKKAITGKSSHPKPPSPK</sequence>
<evidence type="ECO:0000313" key="2">
    <source>
        <dbReference type="Proteomes" id="UP001060085"/>
    </source>
</evidence>
<evidence type="ECO:0000313" key="1">
    <source>
        <dbReference type="EMBL" id="KAI5665486.1"/>
    </source>
</evidence>
<dbReference type="Proteomes" id="UP001060085">
    <property type="component" value="Linkage Group LG04"/>
</dbReference>
<gene>
    <name evidence="1" type="ORF">M9H77_15339</name>
</gene>
<protein>
    <submittedName>
        <fullName evidence="1">Uncharacterized protein</fullName>
    </submittedName>
</protein>
<accession>A0ACC0AXJ2</accession>
<name>A0ACC0AXJ2_CATRO</name>
<proteinExistence type="predicted"/>
<organism evidence="1 2">
    <name type="scientific">Catharanthus roseus</name>
    <name type="common">Madagascar periwinkle</name>
    <name type="synonym">Vinca rosea</name>
    <dbReference type="NCBI Taxonomy" id="4058"/>
    <lineage>
        <taxon>Eukaryota</taxon>
        <taxon>Viridiplantae</taxon>
        <taxon>Streptophyta</taxon>
        <taxon>Embryophyta</taxon>
        <taxon>Tracheophyta</taxon>
        <taxon>Spermatophyta</taxon>
        <taxon>Magnoliopsida</taxon>
        <taxon>eudicotyledons</taxon>
        <taxon>Gunneridae</taxon>
        <taxon>Pentapetalae</taxon>
        <taxon>asterids</taxon>
        <taxon>lamiids</taxon>
        <taxon>Gentianales</taxon>
        <taxon>Apocynaceae</taxon>
        <taxon>Rauvolfioideae</taxon>
        <taxon>Vinceae</taxon>
        <taxon>Catharanthinae</taxon>
        <taxon>Catharanthus</taxon>
    </lineage>
</organism>
<keyword evidence="2" id="KW-1185">Reference proteome</keyword>
<comment type="caution">
    <text evidence="1">The sequence shown here is derived from an EMBL/GenBank/DDBJ whole genome shotgun (WGS) entry which is preliminary data.</text>
</comment>